<organism evidence="1 2">
    <name type="scientific">Coprinopsis cinerea (strain Okayama-7 / 130 / ATCC MYA-4618 / FGSC 9003)</name>
    <name type="common">Inky cap fungus</name>
    <name type="synonym">Hormographiella aspergillata</name>
    <dbReference type="NCBI Taxonomy" id="240176"/>
    <lineage>
        <taxon>Eukaryota</taxon>
        <taxon>Fungi</taxon>
        <taxon>Dikarya</taxon>
        <taxon>Basidiomycota</taxon>
        <taxon>Agaricomycotina</taxon>
        <taxon>Agaricomycetes</taxon>
        <taxon>Agaricomycetidae</taxon>
        <taxon>Agaricales</taxon>
        <taxon>Agaricineae</taxon>
        <taxon>Psathyrellaceae</taxon>
        <taxon>Coprinopsis</taxon>
    </lineage>
</organism>
<evidence type="ECO:0000313" key="2">
    <source>
        <dbReference type="Proteomes" id="UP000001861"/>
    </source>
</evidence>
<reference evidence="1 2" key="1">
    <citation type="journal article" date="2010" name="Proc. Natl. Acad. Sci. U.S.A.">
        <title>Insights into evolution of multicellular fungi from the assembled chromosomes of the mushroom Coprinopsis cinerea (Coprinus cinereus).</title>
        <authorList>
            <person name="Stajich J.E."/>
            <person name="Wilke S.K."/>
            <person name="Ahren D."/>
            <person name="Au C.H."/>
            <person name="Birren B.W."/>
            <person name="Borodovsky M."/>
            <person name="Burns C."/>
            <person name="Canback B."/>
            <person name="Casselton L.A."/>
            <person name="Cheng C.K."/>
            <person name="Deng J."/>
            <person name="Dietrich F.S."/>
            <person name="Fargo D.C."/>
            <person name="Farman M.L."/>
            <person name="Gathman A.C."/>
            <person name="Goldberg J."/>
            <person name="Guigo R."/>
            <person name="Hoegger P.J."/>
            <person name="Hooker J.B."/>
            <person name="Huggins A."/>
            <person name="James T.Y."/>
            <person name="Kamada T."/>
            <person name="Kilaru S."/>
            <person name="Kodira C."/>
            <person name="Kues U."/>
            <person name="Kupfer D."/>
            <person name="Kwan H.S."/>
            <person name="Lomsadze A."/>
            <person name="Li W."/>
            <person name="Lilly W.W."/>
            <person name="Ma L.J."/>
            <person name="Mackey A.J."/>
            <person name="Manning G."/>
            <person name="Martin F."/>
            <person name="Muraguchi H."/>
            <person name="Natvig D.O."/>
            <person name="Palmerini H."/>
            <person name="Ramesh M.A."/>
            <person name="Rehmeyer C.J."/>
            <person name="Roe B.A."/>
            <person name="Shenoy N."/>
            <person name="Stanke M."/>
            <person name="Ter-Hovhannisyan V."/>
            <person name="Tunlid A."/>
            <person name="Velagapudi R."/>
            <person name="Vision T.J."/>
            <person name="Zeng Q."/>
            <person name="Zolan M.E."/>
            <person name="Pukkila P.J."/>
        </authorList>
    </citation>
    <scope>NUCLEOTIDE SEQUENCE [LARGE SCALE GENOMIC DNA]</scope>
    <source>
        <strain evidence="2">Okayama-7 / 130 / ATCC MYA-4618 / FGSC 9003</strain>
    </source>
</reference>
<dbReference type="KEGG" id="cci:CC1G_05401"/>
<evidence type="ECO:0000313" key="1">
    <source>
        <dbReference type="EMBL" id="EAU86407.2"/>
    </source>
</evidence>
<dbReference type="EMBL" id="AACS02000008">
    <property type="protein sequence ID" value="EAU86407.2"/>
    <property type="molecule type" value="Genomic_DNA"/>
</dbReference>
<dbReference type="GeneID" id="6011971"/>
<dbReference type="HOGENOM" id="CLU_882821_0_0_1"/>
<dbReference type="OrthoDB" id="3144838at2759"/>
<proteinExistence type="predicted"/>
<accession>A8NPZ3</accession>
<name>A8NPZ3_COPC7</name>
<dbReference type="RefSeq" id="XP_001835439.2">
    <property type="nucleotide sequence ID" value="XM_001835387.2"/>
</dbReference>
<dbReference type="Proteomes" id="UP000001861">
    <property type="component" value="Unassembled WGS sequence"/>
</dbReference>
<dbReference type="AlphaFoldDB" id="A8NPZ3"/>
<keyword evidence="2" id="KW-1185">Reference proteome</keyword>
<comment type="caution">
    <text evidence="1">The sequence shown here is derived from an EMBL/GenBank/DDBJ whole genome shotgun (WGS) entry which is preliminary data.</text>
</comment>
<protein>
    <submittedName>
        <fullName evidence="1">Uncharacterized protein</fullName>
    </submittedName>
</protein>
<gene>
    <name evidence="1" type="ORF">CC1G_05401</name>
</gene>
<dbReference type="InParanoid" id="A8NPZ3"/>
<sequence>MSPKHDQPIAAEEKGDLANPATSTVKKVTFSTATKTIMEALGIQSISAGPLTGELIEEYIQLVDKVGSLRTGLSDCLDEALDKGGGNGPEQLVLQVLKTVDMSNEAGSRMLIDPILLFGTMLYHNLTGKRMKLKPELILADSEEKGERGGPVEITARNGEVYSFTGKVDYAIWRLEGIGDGTAVKKLADIVCEDPGDLHMFIVEAKHSMTETELKSHFPQLTTQAMATMKITGSKALACILTDGFQYIFGVMENVDEASEQHVFYYYDGLHWIDDGVPDKDKGKQLLVMTMCWGILDPKTQLAEEMRYHIDSIQS</sequence>
<dbReference type="VEuPathDB" id="FungiDB:CC1G_05401"/>